<accession>A0A4R3M2Y2</accession>
<gene>
    <name evidence="1" type="ORF">EDC64_10190</name>
</gene>
<evidence type="ECO:0000313" key="1">
    <source>
        <dbReference type="EMBL" id="TCT07571.1"/>
    </source>
</evidence>
<dbReference type="Proteomes" id="UP000294664">
    <property type="component" value="Unassembled WGS sequence"/>
</dbReference>
<dbReference type="EMBL" id="SMAI01000001">
    <property type="protein sequence ID" value="TCT07571.1"/>
    <property type="molecule type" value="Genomic_DNA"/>
</dbReference>
<protein>
    <submittedName>
        <fullName evidence="1">Uncharacterized protein</fullName>
    </submittedName>
</protein>
<keyword evidence="2" id="KW-1185">Reference proteome</keyword>
<dbReference type="RefSeq" id="WP_132028434.1">
    <property type="nucleotide sequence ID" value="NZ_SMAI01000001.1"/>
</dbReference>
<dbReference type="AlphaFoldDB" id="A0A4R3M2Y2"/>
<sequence>MGRSRSSVAALFRWREASRLLCGMGAALVAFLLGIPSPAFAQSPPSFQEYPLRDRILGPGGAVFPNYVTPSESSIAYLTGAAGGPKGIAFGAATVDFLCQTEQRPTITILSAPPRGKVVVTPGAFVATATDAGSTFCLGRRVEGAVVRFVGRPPKGGVKIALRVTYPHLGAWYDHVVEVPSR</sequence>
<name>A0A4R3M2Y2_9HYPH</name>
<proteinExistence type="predicted"/>
<comment type="caution">
    <text evidence="1">The sequence shown here is derived from an EMBL/GenBank/DDBJ whole genome shotgun (WGS) entry which is preliminary data.</text>
</comment>
<organism evidence="1 2">
    <name type="scientific">Aquabacter spiritensis</name>
    <dbReference type="NCBI Taxonomy" id="933073"/>
    <lineage>
        <taxon>Bacteria</taxon>
        <taxon>Pseudomonadati</taxon>
        <taxon>Pseudomonadota</taxon>
        <taxon>Alphaproteobacteria</taxon>
        <taxon>Hyphomicrobiales</taxon>
        <taxon>Xanthobacteraceae</taxon>
        <taxon>Aquabacter</taxon>
    </lineage>
</organism>
<reference evidence="1 2" key="1">
    <citation type="submission" date="2019-03" db="EMBL/GenBank/DDBJ databases">
        <title>Genomic Encyclopedia of Type Strains, Phase IV (KMG-IV): sequencing the most valuable type-strain genomes for metagenomic binning, comparative biology and taxonomic classification.</title>
        <authorList>
            <person name="Goeker M."/>
        </authorList>
    </citation>
    <scope>NUCLEOTIDE SEQUENCE [LARGE SCALE GENOMIC DNA]</scope>
    <source>
        <strain evidence="1 2">DSM 9035</strain>
    </source>
</reference>
<dbReference type="OrthoDB" id="8454089at2"/>
<evidence type="ECO:0000313" key="2">
    <source>
        <dbReference type="Proteomes" id="UP000294664"/>
    </source>
</evidence>